<evidence type="ECO:0000259" key="7">
    <source>
        <dbReference type="PROSITE" id="PS50021"/>
    </source>
</evidence>
<dbReference type="InterPro" id="IPR044801">
    <property type="entry name" value="Filamin"/>
</dbReference>
<feature type="repeat" description="Filamin" evidence="4">
    <location>
        <begin position="1775"/>
        <end position="1867"/>
    </location>
</feature>
<dbReference type="FunCoup" id="A0A7F5R6X5">
    <property type="interactions" value="9"/>
</dbReference>
<dbReference type="GO" id="GO:0051015">
    <property type="term" value="F:actin filament binding"/>
    <property type="evidence" value="ECO:0007669"/>
    <property type="project" value="InterPro"/>
</dbReference>
<feature type="repeat" description="Filamin" evidence="4">
    <location>
        <begin position="2688"/>
        <end position="2784"/>
    </location>
</feature>
<feature type="repeat" description="Filamin" evidence="4">
    <location>
        <begin position="1425"/>
        <end position="1493"/>
    </location>
</feature>
<feature type="compositionally biased region" description="Polar residues" evidence="5">
    <location>
        <begin position="638"/>
        <end position="678"/>
    </location>
</feature>
<feature type="repeat" description="Filamin" evidence="4">
    <location>
        <begin position="1490"/>
        <end position="1596"/>
    </location>
</feature>
<dbReference type="Pfam" id="PF00307">
    <property type="entry name" value="CH"/>
    <property type="match status" value="3"/>
</dbReference>
<dbReference type="PANTHER" id="PTHR38537:SF13">
    <property type="entry name" value="JITTERBUG, ISOFORM N"/>
    <property type="match status" value="1"/>
</dbReference>
<keyword evidence="3" id="KW-0009">Actin-binding</keyword>
<protein>
    <submittedName>
        <fullName evidence="9">Filamin-A isoform X3</fullName>
    </submittedName>
</protein>
<feature type="repeat" description="Filamin" evidence="4">
    <location>
        <begin position="2225"/>
        <end position="2319"/>
    </location>
</feature>
<dbReference type="InterPro" id="IPR001298">
    <property type="entry name" value="Filamin/ABP280_rpt"/>
</dbReference>
<feature type="compositionally biased region" description="Low complexity" evidence="5">
    <location>
        <begin position="828"/>
        <end position="837"/>
    </location>
</feature>
<dbReference type="RefSeq" id="XP_025831719.1">
    <property type="nucleotide sequence ID" value="XM_025975934.1"/>
</dbReference>
<evidence type="ECO:0000256" key="3">
    <source>
        <dbReference type="ARBA" id="ARBA00023203"/>
    </source>
</evidence>
<dbReference type="Proteomes" id="UP000192223">
    <property type="component" value="Unplaced"/>
</dbReference>
<feature type="domain" description="Calponin-homology (CH)" evidence="7">
    <location>
        <begin position="41"/>
        <end position="146"/>
    </location>
</feature>
<feature type="repeat" description="Filamin" evidence="4">
    <location>
        <begin position="1344"/>
        <end position="1419"/>
    </location>
</feature>
<dbReference type="PROSITE" id="PS50194">
    <property type="entry name" value="FILAMIN_REPEAT"/>
    <property type="match status" value="20"/>
</dbReference>
<accession>A0A7F5R6X5</accession>
<dbReference type="Gene3D" id="2.60.40.10">
    <property type="entry name" value="Immunoglobulins"/>
    <property type="match status" value="20"/>
</dbReference>
<feature type="domain" description="FHA" evidence="6">
    <location>
        <begin position="371"/>
        <end position="421"/>
    </location>
</feature>
<dbReference type="OrthoDB" id="18740at2759"/>
<evidence type="ECO:0000313" key="8">
    <source>
        <dbReference type="Proteomes" id="UP000192223"/>
    </source>
</evidence>
<sequence length="2798" mass="302512">MDSGSPADFTKISHSGLLARSLEGHAAHGMSIKGNEDVWVEIQANTFRNWVNEYLPRELRVTDLSRDLCSGVCLCALVEALQERPIKPAWNKKPANQHHYLENVTAALNAIENDGVKLVNIGNVDIVNGNLKLILGLIWSLIVRYQIGRSKFPPRKLMLAWLQAVLPECKVSNLTTDWNSGILLSALIDYCKPGLFPHWRKLDKNNGIENCRRAMDIAQKQLKIPAVLEPEYLASPWLDELSGMTYLSYFMKPGSPGFYATLRWVNSRLERSVQNFTSDWNDGKVLSEIIRSLGGSAPSPEKLKSDPYYWVSNLTQAVEAGKRLGVEPILSAKDMADRNVEHLGVMAYAAHFQWVPERPPLHDLINVRLESTSGRVEEPTHFQIKLLDSSLSMKHVSVEIRGPDNKVYLVRDLKNGHGTFIPQKVGMHELVVFYEGQEVISGHYFRVLPPLVEVAPPGMAPCALGSLVQVLVNATGAPRREDIQVIAYSPHGRPLECPLTTVDGTNSATFKPDEAGEWQIEITYQGKQIQGGPFTCAVFDPDGVEVSGLEGALPLVPHTVDVDCRAVGVPGEVQADVVHNKKTVHSRIEKVDTSGYLYRVHFTPMEGGKHRVYIYFNGYDVRGSPFMLRVGSQRRSKTSNSPTFRKTSSVSPISSPTNRYASSSPIDTSYNSKNSNYYDGSPSLHDKYYYSSREYQKGQSEKYQYSGNKNDEFRKSASPSFAPRPSSPNFPPRPQSPAYYRNQSPNYNRSSPIYGRTTQMTSSQNHSSNTSRINRSQSPAIRVESPSSEYVSSKTVNERRHEVSSPSSYLKRREEYDYVSSAANNVSSLRISNSSPSPEHRLGSPGIYSERKSPGRNQIIQPRGYDETDRGIDTSPTVKVSTDDKHARRDSWDAIAKTKNILSRRSLESVANLTDSQLDSKLGKSGLEEETDGFLKRERDSASENYFRSYAAEESKYKSSLERRTAKSGNYGGASAIKVQPIPDGVLGKPVEFEIDGSGAGSGDLEILVEGGKVTSSVRSLGGQRFKAAFTPHQVLPHRVDIRFNGDMVPGSPWHVNIMSTSSVSVLGESTRLVPAHVSAVFEIVTKNHNIIPEDITVHVISPSKRAIQARVLPGTRTGVQSVEFVPNEVGTHIIEVAVAGEKLLTPLVAKVYDTSLIQVTDVGSGVVGQPVQFKVDASQAGEGQLEISINEGEVPNHVQVVGGGRCLVSFTPDVAKPHLIDIKFNGETVRGCPFVCPVADTSRVNLSLTHLELIPVNQPSSFHIAVVGGGTAELAVAVRGPSGELPVKVTGDIHSGFTAEFTPVLVGAYQITVDYNGRPVQGTPFVAKAFDCTKVSVGHVAHGIVGRPVTFSVDASEAGEGNLEITISARGLNIPTQVHPQGNAKFAVSFVPVEACDHVINVAFNKRPVVGCPLIVGVGSGSNGPSVTLPGPGPIHKPSTLLINHPGRLEDIEVNVEGPGGQAVPTQVQPIGSGQFQAEFVPRTVGEHRIAVNVSGVPTTGSPYAAKIYDVQAIKVKDATTGVVGKPVTFLVETSLAGPGNLEVTVNGGRVPTSAQAQGPHVYAISFTPREATVHSVDLRFNGQDVPGSPFKCNVAPSARIIAPDALDKISVGKSCVFAVESSAVPIVEVLGPARKPVPTQITPQSGAQGKYDVTFVPVDVGDHSVEVRLPGGHIEGSPFLIKAYDAGRVVVSDINDGMVGKPVSFSINASQAGAGNLEIIVAVAGRNVPNFVQSEGNARFKVNFKPTEAATHTLSVRFNGQPVPGSPFSCKVHPGNTQLRIPVSGSGIELAAVGHQAEIRMDGISGNADAHVTVSSPSGKSIPVKMNTESDYLVATFVPETVGRHSVAVLISDQHIIGSPFNCNVFDVNKVIVSGLPGQKTLNRSMQDLSLSGKETAEVGKPVTFSVDAAHAGEGTLELVVSTQHTTVKAEVVACARGLYEVTFVPQTNETHFVNITFNEMEIPGSPFQCSVIEPVQYLQIGNLVHIDLLNDHKLEVTDPNNHIVKYTLKNSKAEFSVNHTGVYHIQFIKGHEVVGSRTIHVFNMSKIEVVNVPDAISHRPAVVTVNINKAGPGKLTAAVKFANKDVPHSVRQSINIPKLWEIVFHPSNVVPHRIVLYYNGVPHPNVLEIGVKAPGNEPWAGGIGLYQARVGKVASFNIDTLGKPAREFDVVISGPAGTAVPVRCYQTKTGKLQAEYTAKDIGAHKIEVLHQSKPLNGSPFNCHAFDVDYVRIFDIPHTQSNVGEKIGFNVSTKNAGLADLDVKITNPINQTVAIQKNQLDDHTFQISFLPTLPGLFQVSITYGDIPVKGSPLALGVGPVGPTPPPRAVGKGLESGQVGERTNFIITSVIQPRVIIDAAEGNIDAHIQCSKPGEYLVSYTPKWVGTYDIIISIGPNELAGSPFRPNIVDVNLVRLIGGWPQYLDDTGRIKLPAKLAFDTSSAGPGTLECKLAGRKLMPEKSGARVRFELSPEGLNAGEHDFEIKYANIPLPEAPKTAVSLKDQVVLTGRGLANAQCGEPAYFTIDGSKSGPGNPEVTLHAADSNQPVPVMISLAGEKIWRATYTINTSGNYLLSVLWSGRLVKGCPLLVEVKGGADASKVLCSGEGLHQGIVGKEIRSWIDTRRAGPGELTAHCAGPRKVAYCELYDHGDATFTLNVKPQEAGKHLLTIKYAGQHVPASPFTLRVAGAPDPTKVRVYGPGIEHGVLATFQSRFICDTRGAGAGQLTVRVRGPKGAFRVEMQRESQKDRTILCKFDPTEPGDYRVEIKWAGEHVPGSPFHVMIFDTQEELRRYLTSI</sequence>
<evidence type="ECO:0000256" key="1">
    <source>
        <dbReference type="ARBA" id="ARBA00009238"/>
    </source>
</evidence>
<gene>
    <name evidence="9" type="primary">LOC108736992</name>
</gene>
<keyword evidence="8" id="KW-1185">Reference proteome</keyword>
<dbReference type="InterPro" id="IPR014756">
    <property type="entry name" value="Ig_E-set"/>
</dbReference>
<dbReference type="FunFam" id="2.60.40.10:FF:001145">
    <property type="entry name" value="Jitterbug, isoform I"/>
    <property type="match status" value="3"/>
</dbReference>
<feature type="repeat" description="Filamin" evidence="4">
    <location>
        <begin position="1056"/>
        <end position="1144"/>
    </location>
</feature>
<feature type="repeat" description="Filamin" evidence="4">
    <location>
        <begin position="2498"/>
        <end position="2593"/>
    </location>
</feature>
<dbReference type="PROSITE" id="PS50021">
    <property type="entry name" value="CH"/>
    <property type="match status" value="2"/>
</dbReference>
<feature type="repeat" description="Filamin" evidence="4">
    <location>
        <begin position="958"/>
        <end position="1058"/>
    </location>
</feature>
<reference evidence="9" key="1">
    <citation type="submission" date="2025-08" db="UniProtKB">
        <authorList>
            <consortium name="RefSeq"/>
        </authorList>
    </citation>
    <scope>IDENTIFICATION</scope>
    <source>
        <tissue evidence="9">Entire body</tissue>
    </source>
</reference>
<dbReference type="PROSITE" id="PS50006">
    <property type="entry name" value="FHA_DOMAIN"/>
    <property type="match status" value="1"/>
</dbReference>
<evidence type="ECO:0000256" key="5">
    <source>
        <dbReference type="SAM" id="MobiDB-lite"/>
    </source>
</evidence>
<evidence type="ECO:0000259" key="6">
    <source>
        <dbReference type="PROSITE" id="PS50006"/>
    </source>
</evidence>
<dbReference type="InterPro" id="IPR001589">
    <property type="entry name" value="Actinin_actin-bd_CS"/>
</dbReference>
<name>A0A7F5R6X5_AGRPL</name>
<feature type="repeat" description="Filamin" evidence="4">
    <location>
        <begin position="2143"/>
        <end position="2227"/>
    </location>
</feature>
<feature type="repeat" description="Filamin" evidence="4">
    <location>
        <begin position="1237"/>
        <end position="1330"/>
    </location>
</feature>
<dbReference type="CDD" id="cd21227">
    <property type="entry name" value="CH_jitterbug-like_rpt1"/>
    <property type="match status" value="1"/>
</dbReference>
<feature type="repeat" description="Filamin" evidence="4">
    <location>
        <begin position="369"/>
        <end position="449"/>
    </location>
</feature>
<dbReference type="InterPro" id="IPR017868">
    <property type="entry name" value="Filamin/ABP280_repeat-like"/>
</dbReference>
<evidence type="ECO:0000313" key="9">
    <source>
        <dbReference type="RefSeq" id="XP_025831719.1"/>
    </source>
</evidence>
<feature type="region of interest" description="Disordered" evidence="5">
    <location>
        <begin position="828"/>
        <end position="888"/>
    </location>
</feature>
<dbReference type="SMART" id="SM00557">
    <property type="entry name" value="IG_FLMN"/>
    <property type="match status" value="20"/>
</dbReference>
<feature type="compositionally biased region" description="Pro residues" evidence="5">
    <location>
        <begin position="725"/>
        <end position="735"/>
    </location>
</feature>
<feature type="domain" description="Calponin-homology (CH)" evidence="7">
    <location>
        <begin position="152"/>
        <end position="255"/>
    </location>
</feature>
<dbReference type="PROSITE" id="PS00019">
    <property type="entry name" value="ACTININ_1"/>
    <property type="match status" value="1"/>
</dbReference>
<dbReference type="InParanoid" id="A0A7F5R6X5"/>
<evidence type="ECO:0000256" key="2">
    <source>
        <dbReference type="ARBA" id="ARBA00022737"/>
    </source>
</evidence>
<dbReference type="PANTHER" id="PTHR38537">
    <property type="entry name" value="JITTERBUG, ISOFORM N"/>
    <property type="match status" value="1"/>
</dbReference>
<feature type="repeat" description="Filamin" evidence="4">
    <location>
        <begin position="1683"/>
        <end position="1774"/>
    </location>
</feature>
<feature type="repeat" description="Filamin" evidence="4">
    <location>
        <begin position="2594"/>
        <end position="2687"/>
    </location>
</feature>
<dbReference type="Gene3D" id="1.10.418.10">
    <property type="entry name" value="Calponin-like domain"/>
    <property type="match status" value="3"/>
</dbReference>
<feature type="repeat" description="Filamin" evidence="4">
    <location>
        <begin position="2320"/>
        <end position="2409"/>
    </location>
</feature>
<evidence type="ECO:0000256" key="4">
    <source>
        <dbReference type="PROSITE-ProRule" id="PRU00087"/>
    </source>
</evidence>
<feature type="region of interest" description="Disordered" evidence="5">
    <location>
        <begin position="631"/>
        <end position="678"/>
    </location>
</feature>
<dbReference type="CDD" id="cd21185">
    <property type="entry name" value="CH_jitterbug-like_rpt3"/>
    <property type="match status" value="1"/>
</dbReference>
<feature type="repeat" description="Filamin" evidence="4">
    <location>
        <begin position="1629"/>
        <end position="1685"/>
    </location>
</feature>
<feature type="repeat" description="Filamin" evidence="4">
    <location>
        <begin position="452"/>
        <end position="538"/>
    </location>
</feature>
<feature type="region of interest" description="Disordered" evidence="5">
    <location>
        <begin position="699"/>
        <end position="809"/>
    </location>
</feature>
<dbReference type="SMART" id="SM00033">
    <property type="entry name" value="CH"/>
    <property type="match status" value="3"/>
</dbReference>
<dbReference type="SUPFAM" id="SSF47576">
    <property type="entry name" value="Calponin-homology domain, CH-domain"/>
    <property type="match status" value="2"/>
</dbReference>
<dbReference type="FunFam" id="2.60.40.10:FF:001473">
    <property type="entry name" value="Jitterbug, isoform C"/>
    <property type="match status" value="1"/>
</dbReference>
<dbReference type="GO" id="GO:0030036">
    <property type="term" value="P:actin cytoskeleton organization"/>
    <property type="evidence" value="ECO:0007669"/>
    <property type="project" value="InterPro"/>
</dbReference>
<dbReference type="FunFam" id="1.10.418.10:FF:000068">
    <property type="entry name" value="Putative Filamin-A"/>
    <property type="match status" value="1"/>
</dbReference>
<feature type="repeat" description="Filamin" evidence="4">
    <location>
        <begin position="1865"/>
        <end position="1974"/>
    </location>
</feature>
<feature type="compositionally biased region" description="Polar residues" evidence="5">
    <location>
        <begin position="741"/>
        <end position="795"/>
    </location>
</feature>
<dbReference type="InterPro" id="IPR000253">
    <property type="entry name" value="FHA_dom"/>
</dbReference>
<comment type="similarity">
    <text evidence="1">Belongs to the filamin family.</text>
</comment>
<keyword evidence="2" id="KW-0677">Repeat</keyword>
<dbReference type="InterPro" id="IPR013783">
    <property type="entry name" value="Ig-like_fold"/>
</dbReference>
<proteinExistence type="inferred from homology"/>
<organism evidence="8 9">
    <name type="scientific">Agrilus planipennis</name>
    <name type="common">Emerald ash borer</name>
    <name type="synonym">Agrilus marcopoli</name>
    <dbReference type="NCBI Taxonomy" id="224129"/>
    <lineage>
        <taxon>Eukaryota</taxon>
        <taxon>Metazoa</taxon>
        <taxon>Ecdysozoa</taxon>
        <taxon>Arthropoda</taxon>
        <taxon>Hexapoda</taxon>
        <taxon>Insecta</taxon>
        <taxon>Pterygota</taxon>
        <taxon>Neoptera</taxon>
        <taxon>Endopterygota</taxon>
        <taxon>Coleoptera</taxon>
        <taxon>Polyphaga</taxon>
        <taxon>Elateriformia</taxon>
        <taxon>Buprestoidea</taxon>
        <taxon>Buprestidae</taxon>
        <taxon>Agrilinae</taxon>
        <taxon>Agrilus</taxon>
    </lineage>
</organism>
<dbReference type="InterPro" id="IPR001715">
    <property type="entry name" value="CH_dom"/>
</dbReference>
<dbReference type="CDD" id="cd21229">
    <property type="entry name" value="CH_jitterbug-like_rpt2"/>
    <property type="match status" value="1"/>
</dbReference>
<feature type="repeat" description="Filamin" evidence="4">
    <location>
        <begin position="1142"/>
        <end position="1239"/>
    </location>
</feature>
<dbReference type="InterPro" id="IPR036872">
    <property type="entry name" value="CH_dom_sf"/>
</dbReference>
<dbReference type="Pfam" id="PF00630">
    <property type="entry name" value="Filamin"/>
    <property type="match status" value="18"/>
</dbReference>
<feature type="repeat" description="Filamin" evidence="4">
    <location>
        <begin position="548"/>
        <end position="630"/>
    </location>
</feature>
<dbReference type="GeneID" id="108736992"/>
<dbReference type="FunFam" id="1.10.418.10:FF:000078">
    <property type="entry name" value="Putative Filamin-A"/>
    <property type="match status" value="1"/>
</dbReference>
<dbReference type="SUPFAM" id="SSF81296">
    <property type="entry name" value="E set domains"/>
    <property type="match status" value="20"/>
</dbReference>